<sequence>MAAPSLLHQGLPARAASPQTKRGSTSASLLLRGGSRPPVPCTRAPSGGTASPARAGRARASPQHPASPEAAARRGRRGRRPAPMPESRSRSHKRPGSRAGNPPASRLGPRIGSSL</sequence>
<dbReference type="Proteomes" id="UP001066276">
    <property type="component" value="Chromosome 4_2"/>
</dbReference>
<protein>
    <submittedName>
        <fullName evidence="2">Uncharacterized protein</fullName>
    </submittedName>
</protein>
<feature type="region of interest" description="Disordered" evidence="1">
    <location>
        <begin position="1"/>
        <end position="115"/>
    </location>
</feature>
<gene>
    <name evidence="2" type="ORF">NDU88_005034</name>
</gene>
<organism evidence="2 3">
    <name type="scientific">Pleurodeles waltl</name>
    <name type="common">Iberian ribbed newt</name>
    <dbReference type="NCBI Taxonomy" id="8319"/>
    <lineage>
        <taxon>Eukaryota</taxon>
        <taxon>Metazoa</taxon>
        <taxon>Chordata</taxon>
        <taxon>Craniata</taxon>
        <taxon>Vertebrata</taxon>
        <taxon>Euteleostomi</taxon>
        <taxon>Amphibia</taxon>
        <taxon>Batrachia</taxon>
        <taxon>Caudata</taxon>
        <taxon>Salamandroidea</taxon>
        <taxon>Salamandridae</taxon>
        <taxon>Pleurodelinae</taxon>
        <taxon>Pleurodeles</taxon>
    </lineage>
</organism>
<evidence type="ECO:0000313" key="3">
    <source>
        <dbReference type="Proteomes" id="UP001066276"/>
    </source>
</evidence>
<feature type="compositionally biased region" description="Low complexity" evidence="1">
    <location>
        <begin position="44"/>
        <end position="70"/>
    </location>
</feature>
<proteinExistence type="predicted"/>
<dbReference type="AlphaFoldDB" id="A0AAV7SKK9"/>
<dbReference type="EMBL" id="JANPWB010000008">
    <property type="protein sequence ID" value="KAJ1164598.1"/>
    <property type="molecule type" value="Genomic_DNA"/>
</dbReference>
<keyword evidence="3" id="KW-1185">Reference proteome</keyword>
<name>A0AAV7SKK9_PLEWA</name>
<accession>A0AAV7SKK9</accession>
<evidence type="ECO:0000313" key="2">
    <source>
        <dbReference type="EMBL" id="KAJ1164598.1"/>
    </source>
</evidence>
<evidence type="ECO:0000256" key="1">
    <source>
        <dbReference type="SAM" id="MobiDB-lite"/>
    </source>
</evidence>
<comment type="caution">
    <text evidence="2">The sequence shown here is derived from an EMBL/GenBank/DDBJ whole genome shotgun (WGS) entry which is preliminary data.</text>
</comment>
<reference evidence="2" key="1">
    <citation type="journal article" date="2022" name="bioRxiv">
        <title>Sequencing and chromosome-scale assembly of the giantPleurodeles waltlgenome.</title>
        <authorList>
            <person name="Brown T."/>
            <person name="Elewa A."/>
            <person name="Iarovenko S."/>
            <person name="Subramanian E."/>
            <person name="Araus A.J."/>
            <person name="Petzold A."/>
            <person name="Susuki M."/>
            <person name="Suzuki K.-i.T."/>
            <person name="Hayashi T."/>
            <person name="Toyoda A."/>
            <person name="Oliveira C."/>
            <person name="Osipova E."/>
            <person name="Leigh N.D."/>
            <person name="Simon A."/>
            <person name="Yun M.H."/>
        </authorList>
    </citation>
    <scope>NUCLEOTIDE SEQUENCE</scope>
    <source>
        <strain evidence="2">20211129_DDA</strain>
        <tissue evidence="2">Liver</tissue>
    </source>
</reference>
<feature type="compositionally biased region" description="Polar residues" evidence="1">
    <location>
        <begin position="17"/>
        <end position="28"/>
    </location>
</feature>